<name>A0A1S6KM12_9HYPO</name>
<feature type="transmembrane region" description="Helical" evidence="1">
    <location>
        <begin position="35"/>
        <end position="54"/>
    </location>
</feature>
<geneLocation type="mitochondrion" evidence="2"/>
<feature type="transmembrane region" description="Helical" evidence="1">
    <location>
        <begin position="223"/>
        <end position="246"/>
    </location>
</feature>
<keyword evidence="1" id="KW-0472">Membrane</keyword>
<feature type="transmembrane region" description="Helical" evidence="1">
    <location>
        <begin position="289"/>
        <end position="313"/>
    </location>
</feature>
<dbReference type="GeneID" id="35414416"/>
<evidence type="ECO:0000256" key="1">
    <source>
        <dbReference type="SAM" id="Phobius"/>
    </source>
</evidence>
<feature type="transmembrane region" description="Helical" evidence="1">
    <location>
        <begin position="362"/>
        <end position="390"/>
    </location>
</feature>
<reference evidence="2" key="2">
    <citation type="submission" date="2017-01" db="EMBL/GenBank/DDBJ databases">
        <authorList>
            <person name="Mah S.A."/>
            <person name="Swanson W.J."/>
            <person name="Moy G.W."/>
            <person name="Vacquier V.D."/>
        </authorList>
    </citation>
    <scope>NUCLEOTIDE SEQUENCE</scope>
    <source>
        <strain evidence="2">AS3.7877</strain>
    </source>
</reference>
<keyword evidence="2" id="KW-0496">Mitochondrion</keyword>
<keyword evidence="1" id="KW-0812">Transmembrane</keyword>
<dbReference type="RefSeq" id="YP_009449475.1">
    <property type="nucleotide sequence ID" value="NC_036610.1"/>
</dbReference>
<accession>A0A1S6KM12</accession>
<evidence type="ECO:0000313" key="2">
    <source>
        <dbReference type="EMBL" id="AQT19622.1"/>
    </source>
</evidence>
<reference evidence="2" key="1">
    <citation type="journal article" date="2017" name="Appl. Microbiol. Biotechnol.">
        <title>Mitochondrial genome of the nematode endoparasitic fungus Hirsutella vermicola reveals a high level of synteny in the family Ophiocordycipitaceae.</title>
        <authorList>
            <person name="Zhang Y.J."/>
            <person name="Zhang H.Y."/>
            <person name="Liu X.Z."/>
            <person name="Zhang S."/>
        </authorList>
    </citation>
    <scope>NUCLEOTIDE SEQUENCE</scope>
    <source>
        <strain evidence="2">AS3.7877</strain>
    </source>
</reference>
<dbReference type="AlphaFoldDB" id="A0A1S6KM12"/>
<dbReference type="EMBL" id="KY465721">
    <property type="protein sequence ID" value="AQT19622.1"/>
    <property type="molecule type" value="Genomic_DNA"/>
</dbReference>
<gene>
    <name evidence="2" type="primary">orf458</name>
</gene>
<organism evidence="2">
    <name type="scientific">Hirsutella vermicola</name>
    <dbReference type="NCBI Taxonomy" id="369263"/>
    <lineage>
        <taxon>Eukaryota</taxon>
        <taxon>Fungi</taxon>
        <taxon>Dikarya</taxon>
        <taxon>Ascomycota</taxon>
        <taxon>Pezizomycotina</taxon>
        <taxon>Sordariomycetes</taxon>
        <taxon>Hypocreomycetidae</taxon>
        <taxon>Hypocreales</taxon>
        <taxon>Ophiocordycipitaceae</taxon>
        <taxon>Hirsutella</taxon>
    </lineage>
</organism>
<protein>
    <submittedName>
        <fullName evidence="2">Uncharacterized protein</fullName>
    </submittedName>
</protein>
<sequence length="458" mass="54190">MHKFLVGSSILKKPNLYKEYQVVTGKNGGDEAFAIFYKIIVKIHIIYTVVYNMYNCNKKYFHSKCKYFNIFFCEHCVCNVFYEKFRSAFQLVSTLYNILHFMRRSVQMVFFKAGAPKDPSPKALIFIFICNFINNNKYLKIILSNCIYIKILLYCGRGYAQSSVYINYGTLYTKCSNIYLHISKYKLILTSLFRILNLVRTVSSLLERKINFSFFIDKGIFKIYNYMCMCFSLIFITLPILSTVFCKKHNENVNSMKFTDAKTKKKSFSQNLSCYVRCFLGTTQSNTKFFLLSINLLFVQRSFFILGSIFLFITIYSNIILYIYLYQICFIISIDIYLINITYNFIKNKELWYKKYPELYSIVRYLLLGMLFISLIITVILFFLLINYLIHLIWNIILVNIKGSTSYTQIWNNIKSSTINSNKSPKNPKNPNTSFFTVGQSKDHKDIKKKLYIWKKNY</sequence>
<feature type="transmembrane region" description="Helical" evidence="1">
    <location>
        <begin position="319"/>
        <end position="341"/>
    </location>
</feature>
<proteinExistence type="predicted"/>
<keyword evidence="1" id="KW-1133">Transmembrane helix</keyword>